<dbReference type="Gene3D" id="3.60.15.10">
    <property type="entry name" value="Ribonuclease Z/Hydroxyacylglutathione hydrolase-like"/>
    <property type="match status" value="1"/>
</dbReference>
<evidence type="ECO:0000313" key="3">
    <source>
        <dbReference type="Proteomes" id="UP000092401"/>
    </source>
</evidence>
<dbReference type="InterPro" id="IPR036866">
    <property type="entry name" value="RibonucZ/Hydroxyglut_hydro"/>
</dbReference>
<feature type="domain" description="Metallo-beta-lactamase" evidence="1">
    <location>
        <begin position="67"/>
        <end position="257"/>
    </location>
</feature>
<dbReference type="AlphaFoldDB" id="A0A150IIY9"/>
<organism evidence="2 3">
    <name type="scientific">Candidatus Methanofastidiosum methylothiophilum</name>
    <dbReference type="NCBI Taxonomy" id="1705564"/>
    <lineage>
        <taxon>Archaea</taxon>
        <taxon>Methanobacteriati</taxon>
        <taxon>Methanobacteriota</taxon>
        <taxon>Stenosarchaea group</taxon>
        <taxon>Candidatus Methanofastidiosia</taxon>
        <taxon>Candidatus Methanofastidiosales</taxon>
        <taxon>Candidatus Methanofastidiosaceae</taxon>
        <taxon>Candidatus Methanofastidiosum</taxon>
    </lineage>
</organism>
<comment type="caution">
    <text evidence="2">The sequence shown here is derived from an EMBL/GenBank/DDBJ whole genome shotgun (WGS) entry which is preliminary data.</text>
</comment>
<evidence type="ECO:0000313" key="2">
    <source>
        <dbReference type="EMBL" id="KYC44966.1"/>
    </source>
</evidence>
<dbReference type="EMBL" id="LNGE01000035">
    <property type="protein sequence ID" value="KYC44966.1"/>
    <property type="molecule type" value="Genomic_DNA"/>
</dbReference>
<dbReference type="SUPFAM" id="SSF56281">
    <property type="entry name" value="Metallo-hydrolase/oxidoreductase"/>
    <property type="match status" value="1"/>
</dbReference>
<evidence type="ECO:0000259" key="1">
    <source>
        <dbReference type="Pfam" id="PF12706"/>
    </source>
</evidence>
<accession>A0A150IIY9</accession>
<dbReference type="Proteomes" id="UP000092401">
    <property type="component" value="Unassembled WGS sequence"/>
</dbReference>
<dbReference type="InterPro" id="IPR001279">
    <property type="entry name" value="Metallo-B-lactamas"/>
</dbReference>
<reference evidence="2 3" key="1">
    <citation type="journal article" date="2016" name="ISME J.">
        <title>Chasing the elusive Euryarchaeota class WSA2: genomes reveal a uniquely fastidious methyl-reducing methanogen.</title>
        <authorList>
            <person name="Nobu M.K."/>
            <person name="Narihiro T."/>
            <person name="Kuroda K."/>
            <person name="Mei R."/>
            <person name="Liu W.T."/>
        </authorList>
    </citation>
    <scope>NUCLEOTIDE SEQUENCE [LARGE SCALE GENOMIC DNA]</scope>
    <source>
        <strain evidence="2">B03fssc0709_Meth_Bin005</strain>
    </source>
</reference>
<dbReference type="CDD" id="cd07715">
    <property type="entry name" value="TaR3-like_MBL-fold"/>
    <property type="match status" value="1"/>
</dbReference>
<sequence length="293" mass="33336">MQLKFYGVRGSYPVPGPDTVKYGGNTTCVTITKEVEGKTIRIILDSGSGIVKLGKDIMKNWKNEVQPMTMLFTHLHPDHTTEFPFFAPNFLSSTILNLYGMQALKMHVGKILERNMLPPNFPIEYKDLKSQRNHFIIKDNSNFIIKYEKKDIFSVTAMQSFAPSHPQQGAIYYKIIDCEKGSSIACIWDIESKIGGDKAVINFSKDCDIMIHDTQYLKEEYESGTMIVQGFGHSTYDMAIENASQANIKKMLICTHFNPNHSDSTLDNIQNEMDKKNYPFKIKLAYEGFALEV</sequence>
<name>A0A150IIY9_9EURY</name>
<dbReference type="Pfam" id="PF12706">
    <property type="entry name" value="Lactamase_B_2"/>
    <property type="match status" value="1"/>
</dbReference>
<proteinExistence type="predicted"/>
<protein>
    <submittedName>
        <fullName evidence="2">Ribonuclease Z</fullName>
    </submittedName>
</protein>
<gene>
    <name evidence="2" type="ORF">APG10_01274</name>
</gene>